<dbReference type="OrthoDB" id="6668483at2"/>
<keyword evidence="3" id="KW-1185">Reference proteome</keyword>
<accession>A0A5M6IP72</accession>
<sequence>MAEDWELIDALMGGTKAMRKAGKRFLPQWPAEDDVSYKARLATATLFPAYARTVSVLTGKPFSKPVTIGEDVPPRIVEWLGNVDLQGRNLHTFAAEVCADALAYGLCGILVDCPPSNGARTVQDERQAGIRPYAVHIRGHHILGWRDEMRGGARVLTQLRLLEYVHEDDGPFASKAVEQVRVLEPGRWAVYRKQRLENGAETWAIHDQGVTTLPVIPFVPVYGLRCGFMIGRPPMLELAHANVEHWQSKSDQQTILHVARVPLLFAKGLGDAQITVGANSFVQTGAEHADLKYVEHSGAAIEAGRLSLLDLEDRMRQVGAELLVIKPGNTTEVQTIADNEQGMCDLQRIMQAVEDSLDTALGLMAQWVGEKEGGHVSIYRDFGAATLAEASASLLFQMRSVGALSFETLLSELKRRGILSPDIDIEQEMARAKADAPKTVATEETVRP</sequence>
<evidence type="ECO:0000259" key="1">
    <source>
        <dbReference type="Pfam" id="PF13264"/>
    </source>
</evidence>
<reference evidence="2 3" key="1">
    <citation type="submission" date="2019-09" db="EMBL/GenBank/DDBJ databases">
        <title>Genome sequence of Rhodovastum atsumiense, a diverse member of the Acetobacteraceae family of non-sulfur purple photosynthetic bacteria.</title>
        <authorList>
            <person name="Meyer T."/>
            <person name="Kyndt J."/>
        </authorList>
    </citation>
    <scope>NUCLEOTIDE SEQUENCE [LARGE SCALE GENOMIC DNA]</scope>
    <source>
        <strain evidence="2 3">DSM 21279</strain>
    </source>
</reference>
<dbReference type="Proteomes" id="UP000325255">
    <property type="component" value="Unassembled WGS sequence"/>
</dbReference>
<dbReference type="EMBL" id="VWPK01000046">
    <property type="protein sequence ID" value="KAA5609699.1"/>
    <property type="molecule type" value="Genomic_DNA"/>
</dbReference>
<dbReference type="AlphaFoldDB" id="A0A5M6IP72"/>
<dbReference type="InterPro" id="IPR025129">
    <property type="entry name" value="DUF4055"/>
</dbReference>
<proteinExistence type="predicted"/>
<name>A0A5M6IP72_9PROT</name>
<gene>
    <name evidence="2" type="ORF">F1189_23165</name>
</gene>
<feature type="domain" description="DUF4055" evidence="1">
    <location>
        <begin position="234"/>
        <end position="367"/>
    </location>
</feature>
<evidence type="ECO:0000313" key="3">
    <source>
        <dbReference type="Proteomes" id="UP000325255"/>
    </source>
</evidence>
<dbReference type="Pfam" id="PF13264">
    <property type="entry name" value="DUF4055"/>
    <property type="match status" value="1"/>
</dbReference>
<comment type="caution">
    <text evidence="2">The sequence shown here is derived from an EMBL/GenBank/DDBJ whole genome shotgun (WGS) entry which is preliminary data.</text>
</comment>
<organism evidence="2 3">
    <name type="scientific">Rhodovastum atsumiense</name>
    <dbReference type="NCBI Taxonomy" id="504468"/>
    <lineage>
        <taxon>Bacteria</taxon>
        <taxon>Pseudomonadati</taxon>
        <taxon>Pseudomonadota</taxon>
        <taxon>Alphaproteobacteria</taxon>
        <taxon>Acetobacterales</taxon>
        <taxon>Acetobacteraceae</taxon>
        <taxon>Rhodovastum</taxon>
    </lineage>
</organism>
<evidence type="ECO:0000313" key="2">
    <source>
        <dbReference type="EMBL" id="KAA5609699.1"/>
    </source>
</evidence>
<protein>
    <submittedName>
        <fullName evidence="2">DUF4055 domain-containing protein</fullName>
    </submittedName>
</protein>